<dbReference type="RefSeq" id="WP_167186309.1">
    <property type="nucleotide sequence ID" value="NZ_JAAONZ010000007.1"/>
</dbReference>
<evidence type="ECO:0000256" key="2">
    <source>
        <dbReference type="ARBA" id="ARBA00023002"/>
    </source>
</evidence>
<dbReference type="SUPFAM" id="SSF51735">
    <property type="entry name" value="NAD(P)-binding Rossmann-fold domains"/>
    <property type="match status" value="1"/>
</dbReference>
<dbReference type="PROSITE" id="PS00061">
    <property type="entry name" value="ADH_SHORT"/>
    <property type="match status" value="1"/>
</dbReference>
<evidence type="ECO:0000313" key="3">
    <source>
        <dbReference type="EMBL" id="NHO66101.1"/>
    </source>
</evidence>
<comment type="caution">
    <text evidence="3">The sequence shown here is derived from an EMBL/GenBank/DDBJ whole genome shotgun (WGS) entry which is preliminary data.</text>
</comment>
<evidence type="ECO:0000256" key="1">
    <source>
        <dbReference type="ARBA" id="ARBA00006484"/>
    </source>
</evidence>
<dbReference type="EMBL" id="JAAONZ010000007">
    <property type="protein sequence ID" value="NHO66101.1"/>
    <property type="molecule type" value="Genomic_DNA"/>
</dbReference>
<dbReference type="Proteomes" id="UP000787472">
    <property type="component" value="Unassembled WGS sequence"/>
</dbReference>
<dbReference type="AlphaFoldDB" id="A0A9E5JWZ2"/>
<sequence length="256" mass="26882">MTNRVAGKVAIVTGASRGVGRADAELLSREGATVILTDVNAEAGQQAAADIGGNARFITQDVSDEAGWQALIDMVEQEYGRLDILVNNAAILKMADIKAETLEGWRRIHTVNTESIFLAIKYALPLMEKSGGGSIINMSSSSALVGMPQFAAYSSSKAAVRGLTQSVAVYCHKAGNKVRCNTVHPDGIATPMVAELAAAASSPIMDEAKGQVAASYTCLPEDVANTILFLASDESRHINGAAIRLDNSSTITPPYL</sequence>
<keyword evidence="2" id="KW-0560">Oxidoreductase</keyword>
<dbReference type="InterPro" id="IPR002347">
    <property type="entry name" value="SDR_fam"/>
</dbReference>
<dbReference type="PRINTS" id="PR00081">
    <property type="entry name" value="GDHRDH"/>
</dbReference>
<organism evidence="3 4">
    <name type="scientific">Pseudomaricurvus hydrocarbonicus</name>
    <dbReference type="NCBI Taxonomy" id="1470433"/>
    <lineage>
        <taxon>Bacteria</taxon>
        <taxon>Pseudomonadati</taxon>
        <taxon>Pseudomonadota</taxon>
        <taxon>Gammaproteobacteria</taxon>
        <taxon>Cellvibrionales</taxon>
        <taxon>Cellvibrionaceae</taxon>
        <taxon>Pseudomaricurvus</taxon>
    </lineage>
</organism>
<dbReference type="GO" id="GO:0016491">
    <property type="term" value="F:oxidoreductase activity"/>
    <property type="evidence" value="ECO:0007669"/>
    <property type="project" value="UniProtKB-KW"/>
</dbReference>
<dbReference type="PANTHER" id="PTHR24321">
    <property type="entry name" value="DEHYDROGENASES, SHORT CHAIN"/>
    <property type="match status" value="1"/>
</dbReference>
<dbReference type="Pfam" id="PF13561">
    <property type="entry name" value="adh_short_C2"/>
    <property type="match status" value="1"/>
</dbReference>
<dbReference type="PRINTS" id="PR00080">
    <property type="entry name" value="SDRFAMILY"/>
</dbReference>
<protein>
    <submittedName>
        <fullName evidence="3">SDR family oxidoreductase</fullName>
    </submittedName>
</protein>
<dbReference type="InterPro" id="IPR036291">
    <property type="entry name" value="NAD(P)-bd_dom_sf"/>
</dbReference>
<name>A0A9E5JWZ2_9GAMM</name>
<evidence type="ECO:0000313" key="4">
    <source>
        <dbReference type="Proteomes" id="UP000787472"/>
    </source>
</evidence>
<keyword evidence="4" id="KW-1185">Reference proteome</keyword>
<proteinExistence type="inferred from homology"/>
<gene>
    <name evidence="3" type="ORF">G8770_11145</name>
</gene>
<reference evidence="3" key="1">
    <citation type="submission" date="2020-03" db="EMBL/GenBank/DDBJ databases">
        <authorList>
            <person name="Guo F."/>
        </authorList>
    </citation>
    <scope>NUCLEOTIDE SEQUENCE</scope>
    <source>
        <strain evidence="3">JCM 30134</strain>
    </source>
</reference>
<accession>A0A9E5JWZ2</accession>
<dbReference type="PANTHER" id="PTHR24321:SF15">
    <property type="entry name" value="OXIDOREDUCTASE UCPA"/>
    <property type="match status" value="1"/>
</dbReference>
<dbReference type="Gene3D" id="3.40.50.720">
    <property type="entry name" value="NAD(P)-binding Rossmann-like Domain"/>
    <property type="match status" value="1"/>
</dbReference>
<dbReference type="InterPro" id="IPR020904">
    <property type="entry name" value="Sc_DH/Rdtase_CS"/>
</dbReference>
<comment type="similarity">
    <text evidence="1">Belongs to the short-chain dehydrogenases/reductases (SDR) family.</text>
</comment>
<dbReference type="FunFam" id="3.40.50.720:FF:000084">
    <property type="entry name" value="Short-chain dehydrogenase reductase"/>
    <property type="match status" value="1"/>
</dbReference>